<proteinExistence type="predicted"/>
<keyword evidence="3" id="KW-1185">Reference proteome</keyword>
<comment type="caution">
    <text evidence="2">The sequence shown here is derived from an EMBL/GenBank/DDBJ whole genome shotgun (WGS) entry which is preliminary data.</text>
</comment>
<evidence type="ECO:0000313" key="3">
    <source>
        <dbReference type="Proteomes" id="UP000299102"/>
    </source>
</evidence>
<sequence>MMEGGRATPGIGEKHPPRPVVPGPSEFGVPSRGKVSARGSLKITSLTPLVVERGGRRRRGLSIGRAGRVAGRRSAQKANSLVRALGAGAR</sequence>
<evidence type="ECO:0000313" key="2">
    <source>
        <dbReference type="EMBL" id="GBP72337.1"/>
    </source>
</evidence>
<gene>
    <name evidence="2" type="ORF">EVAR_90434_1</name>
</gene>
<reference evidence="2 3" key="1">
    <citation type="journal article" date="2019" name="Commun. Biol.">
        <title>The bagworm genome reveals a unique fibroin gene that provides high tensile strength.</title>
        <authorList>
            <person name="Kono N."/>
            <person name="Nakamura H."/>
            <person name="Ohtoshi R."/>
            <person name="Tomita M."/>
            <person name="Numata K."/>
            <person name="Arakawa K."/>
        </authorList>
    </citation>
    <scope>NUCLEOTIDE SEQUENCE [LARGE SCALE GENOMIC DNA]</scope>
</reference>
<dbReference type="AlphaFoldDB" id="A0A4C1YCZ0"/>
<dbReference type="EMBL" id="BGZK01001141">
    <property type="protein sequence ID" value="GBP72337.1"/>
    <property type="molecule type" value="Genomic_DNA"/>
</dbReference>
<feature type="region of interest" description="Disordered" evidence="1">
    <location>
        <begin position="1"/>
        <end position="39"/>
    </location>
</feature>
<evidence type="ECO:0000256" key="1">
    <source>
        <dbReference type="SAM" id="MobiDB-lite"/>
    </source>
</evidence>
<organism evidence="2 3">
    <name type="scientific">Eumeta variegata</name>
    <name type="common">Bagworm moth</name>
    <name type="synonym">Eumeta japonica</name>
    <dbReference type="NCBI Taxonomy" id="151549"/>
    <lineage>
        <taxon>Eukaryota</taxon>
        <taxon>Metazoa</taxon>
        <taxon>Ecdysozoa</taxon>
        <taxon>Arthropoda</taxon>
        <taxon>Hexapoda</taxon>
        <taxon>Insecta</taxon>
        <taxon>Pterygota</taxon>
        <taxon>Neoptera</taxon>
        <taxon>Endopterygota</taxon>
        <taxon>Lepidoptera</taxon>
        <taxon>Glossata</taxon>
        <taxon>Ditrysia</taxon>
        <taxon>Tineoidea</taxon>
        <taxon>Psychidae</taxon>
        <taxon>Oiketicinae</taxon>
        <taxon>Eumeta</taxon>
    </lineage>
</organism>
<protein>
    <submittedName>
        <fullName evidence="2">Uncharacterized protein</fullName>
    </submittedName>
</protein>
<dbReference type="Proteomes" id="UP000299102">
    <property type="component" value="Unassembled WGS sequence"/>
</dbReference>
<name>A0A4C1YCZ0_EUMVA</name>
<accession>A0A4C1YCZ0</accession>